<evidence type="ECO:0000256" key="4">
    <source>
        <dbReference type="SAM" id="MobiDB-lite"/>
    </source>
</evidence>
<evidence type="ECO:0000256" key="3">
    <source>
        <dbReference type="ARBA" id="ARBA00023180"/>
    </source>
</evidence>
<keyword evidence="3" id="KW-0325">Glycoprotein</keyword>
<dbReference type="Pfam" id="PF24310">
    <property type="entry name" value="THSD1_D2"/>
    <property type="match status" value="1"/>
</dbReference>
<evidence type="ECO:0000256" key="5">
    <source>
        <dbReference type="SAM" id="Phobius"/>
    </source>
</evidence>
<feature type="domain" description="THSD1 N-terminal" evidence="6">
    <location>
        <begin position="32"/>
        <end position="130"/>
    </location>
</feature>
<sequence>MVPLIRMRQILKDFSNLLLVLLCDYVLGEAEYLLLGQHSHTALSSHTVVVDFYYDDSGNLTSQNRTIILFDTSTNSTVTTKQLPTNQSQGSIGFECFHFKAAGLYQFRIVHEGVNSSDVELGSCVLNVTWPVFHIDLNRTSETAGSSLQVGIFITEMLCSLEVNKTLFSLDVQHTNHLYEYEKLSTDGDLMKRTSKEIILSRSQWVEIGCTSDSQQAYVMVTLTSLDTNLVISSIGPIDLVQRFGYKLVVTAALICESLVGVHIIPPPCISIHGKIAVYKEISRRSGVSIASLAENMLYPGRDRTEFNCTLFDIGNNKYCFEFFVYSSKSHAIPRAKECVTIQREIETWSLWQAWSPCSVKCGDGTRERHRQCLSSSLAKSGCVGTQKEISSCSLEDCTSVMPPSKPSPHPMENQRTGNLVTVIGISLCLVIIVVTVLITMWRKLCRTQKCSRSVRHNSVHTPSFRKNSDEENICQLNPRESFSESSGDAVMRKTGEAGNISLAYKHSVKHAEEHAQEQNAPTNDAASVQKIIPPIFSYRLAQQQLKEMKKKGLTEETKVYHVSQNPLTDTILDATLLPPLAAGTQEEVTTTTFRIRSPFSEQTSIYPKFQGERPSSRLEFTSNPGTAVVSPSLKLTRQPHLSYQDTRGGYYTNHTFRRTASFHESKQARPFRERSLSTLSSRQLPAYIARARMLDCSLEERFRPKPRRMDDKLELSKDTVLTSVAFSCSRHHQTRLATDKPDLIHDQQSGARSEKLEPSKNRRGLQPTYRSSWKRVGDSTCNTGDHYQRSSHGPFSPAQYRREKCQSFPRDPECAFYDNTSFGLTEAEQRMIDLPGYFGSNEEDETSTLSVEKLVI</sequence>
<accession>A0A6P7Y0H7</accession>
<feature type="domain" description="THSD1 second Ig-like" evidence="7">
    <location>
        <begin position="131"/>
        <end position="238"/>
    </location>
</feature>
<dbReference type="RefSeq" id="XP_030056289.1">
    <property type="nucleotide sequence ID" value="XM_030200429.1"/>
</dbReference>
<dbReference type="Pfam" id="PF00090">
    <property type="entry name" value="TSP_1"/>
    <property type="match status" value="1"/>
</dbReference>
<keyword evidence="2" id="KW-1015">Disulfide bond</keyword>
<proteinExistence type="predicted"/>
<dbReference type="InterPro" id="IPR056218">
    <property type="entry name" value="THSD1_D2"/>
</dbReference>
<evidence type="ECO:0000313" key="10">
    <source>
        <dbReference type="RefSeq" id="XP_030056289.1"/>
    </source>
</evidence>
<dbReference type="OrthoDB" id="16692at2759"/>
<keyword evidence="5" id="KW-0812">Transmembrane</keyword>
<dbReference type="PANTHER" id="PTHR16311">
    <property type="entry name" value="THROMBOSPONDIN TYPE I DOMAIN-CONTAINING 1"/>
    <property type="match status" value="1"/>
</dbReference>
<keyword evidence="1" id="KW-0732">Signal</keyword>
<feature type="domain" description="THSD1 third Ig-like" evidence="8">
    <location>
        <begin position="245"/>
        <end position="344"/>
    </location>
</feature>
<dbReference type="AlphaFoldDB" id="A0A6P7Y0H7"/>
<dbReference type="InParanoid" id="A0A6P7Y0H7"/>
<dbReference type="Pfam" id="PF24311">
    <property type="entry name" value="THSD1_D3"/>
    <property type="match status" value="1"/>
</dbReference>
<dbReference type="GeneID" id="115468607"/>
<organism evidence="9 10">
    <name type="scientific">Microcaecilia unicolor</name>
    <dbReference type="NCBI Taxonomy" id="1415580"/>
    <lineage>
        <taxon>Eukaryota</taxon>
        <taxon>Metazoa</taxon>
        <taxon>Chordata</taxon>
        <taxon>Craniata</taxon>
        <taxon>Vertebrata</taxon>
        <taxon>Euteleostomi</taxon>
        <taxon>Amphibia</taxon>
        <taxon>Gymnophiona</taxon>
        <taxon>Siphonopidae</taxon>
        <taxon>Microcaecilia</taxon>
    </lineage>
</organism>
<evidence type="ECO:0000313" key="9">
    <source>
        <dbReference type="Proteomes" id="UP000515156"/>
    </source>
</evidence>
<dbReference type="PANTHER" id="PTHR16311:SF3">
    <property type="entry name" value="THROMBOSPONDIN TYPE-1 DOMAIN-CONTAINING PROTEIN 1"/>
    <property type="match status" value="1"/>
</dbReference>
<feature type="transmembrane region" description="Helical" evidence="5">
    <location>
        <begin position="420"/>
        <end position="442"/>
    </location>
</feature>
<gene>
    <name evidence="10" type="primary">THSD1</name>
</gene>
<dbReference type="GO" id="GO:0071944">
    <property type="term" value="C:cell periphery"/>
    <property type="evidence" value="ECO:0007669"/>
    <property type="project" value="TreeGrafter"/>
</dbReference>
<dbReference type="FunCoup" id="A0A6P7Y0H7">
    <property type="interactions" value="116"/>
</dbReference>
<dbReference type="SMART" id="SM00209">
    <property type="entry name" value="TSP1"/>
    <property type="match status" value="1"/>
</dbReference>
<dbReference type="CTD" id="55901"/>
<dbReference type="PROSITE" id="PS50092">
    <property type="entry name" value="TSP1"/>
    <property type="match status" value="1"/>
</dbReference>
<evidence type="ECO:0000259" key="7">
    <source>
        <dbReference type="Pfam" id="PF24310"/>
    </source>
</evidence>
<evidence type="ECO:0000256" key="2">
    <source>
        <dbReference type="ARBA" id="ARBA00023157"/>
    </source>
</evidence>
<keyword evidence="5" id="KW-0472">Membrane</keyword>
<dbReference type="GO" id="GO:0005737">
    <property type="term" value="C:cytoplasm"/>
    <property type="evidence" value="ECO:0007669"/>
    <property type="project" value="UniProtKB-ARBA"/>
</dbReference>
<dbReference type="InterPro" id="IPR038877">
    <property type="entry name" value="THSD1"/>
</dbReference>
<feature type="compositionally biased region" description="Polar residues" evidence="4">
    <location>
        <begin position="780"/>
        <end position="794"/>
    </location>
</feature>
<dbReference type="InterPro" id="IPR036383">
    <property type="entry name" value="TSP1_rpt_sf"/>
</dbReference>
<dbReference type="Proteomes" id="UP000515156">
    <property type="component" value="Chromosome 4"/>
</dbReference>
<dbReference type="InterPro" id="IPR056217">
    <property type="entry name" value="THSD1_N"/>
</dbReference>
<evidence type="ECO:0000256" key="1">
    <source>
        <dbReference type="ARBA" id="ARBA00022729"/>
    </source>
</evidence>
<keyword evidence="9" id="KW-1185">Reference proteome</keyword>
<dbReference type="Pfam" id="PF24306">
    <property type="entry name" value="THSD1_N"/>
    <property type="match status" value="1"/>
</dbReference>
<dbReference type="KEGG" id="muo:115468607"/>
<evidence type="ECO:0000259" key="8">
    <source>
        <dbReference type="Pfam" id="PF24311"/>
    </source>
</evidence>
<reference evidence="10" key="1">
    <citation type="submission" date="2025-08" db="UniProtKB">
        <authorList>
            <consortium name="RefSeq"/>
        </authorList>
    </citation>
    <scope>IDENTIFICATION</scope>
</reference>
<dbReference type="SUPFAM" id="SSF82895">
    <property type="entry name" value="TSP-1 type 1 repeat"/>
    <property type="match status" value="1"/>
</dbReference>
<evidence type="ECO:0000259" key="6">
    <source>
        <dbReference type="Pfam" id="PF24306"/>
    </source>
</evidence>
<dbReference type="InterPro" id="IPR056219">
    <property type="entry name" value="THSD1_D3"/>
</dbReference>
<dbReference type="Gene3D" id="2.20.100.10">
    <property type="entry name" value="Thrombospondin type-1 (TSP1) repeat"/>
    <property type="match status" value="1"/>
</dbReference>
<keyword evidence="5" id="KW-1133">Transmembrane helix</keyword>
<name>A0A6P7Y0H7_9AMPH</name>
<dbReference type="InterPro" id="IPR000884">
    <property type="entry name" value="TSP1_rpt"/>
</dbReference>
<feature type="region of interest" description="Disordered" evidence="4">
    <location>
        <begin position="738"/>
        <end position="805"/>
    </location>
</feature>
<dbReference type="FunFam" id="2.20.100.10:FF:000115">
    <property type="entry name" value="Thrombospondin type-1 domain-containing protein 1"/>
    <property type="match status" value="1"/>
</dbReference>
<protein>
    <submittedName>
        <fullName evidence="10">Thrombospondin type-1 domain-containing protein 1</fullName>
    </submittedName>
</protein>